<dbReference type="GO" id="GO:0016887">
    <property type="term" value="F:ATP hydrolysis activity"/>
    <property type="evidence" value="ECO:0007669"/>
    <property type="project" value="InterPro"/>
</dbReference>
<dbReference type="eggNOG" id="KOG0061">
    <property type="taxonomic scope" value="Eukaryota"/>
</dbReference>
<feature type="transmembrane region" description="Helical" evidence="9">
    <location>
        <begin position="422"/>
        <end position="444"/>
    </location>
</feature>
<keyword evidence="3 9" id="KW-0812">Transmembrane</keyword>
<dbReference type="GO" id="GO:0140359">
    <property type="term" value="F:ABC-type transporter activity"/>
    <property type="evidence" value="ECO:0007669"/>
    <property type="project" value="InterPro"/>
</dbReference>
<dbReference type="Pfam" id="PF19055">
    <property type="entry name" value="ABC2_membrane_7"/>
    <property type="match status" value="1"/>
</dbReference>
<protein>
    <submittedName>
        <fullName evidence="11">ABC-2 family transporter protein</fullName>
    </submittedName>
</protein>
<dbReference type="InterPro" id="IPR003439">
    <property type="entry name" value="ABC_transporter-like_ATP-bd"/>
</dbReference>
<dbReference type="InterPro" id="IPR027417">
    <property type="entry name" value="P-loop_NTPase"/>
</dbReference>
<evidence type="ECO:0000256" key="9">
    <source>
        <dbReference type="SAM" id="Phobius"/>
    </source>
</evidence>
<evidence type="ECO:0000256" key="1">
    <source>
        <dbReference type="ARBA" id="ARBA00004141"/>
    </source>
</evidence>
<feature type="transmembrane region" description="Helical" evidence="9">
    <location>
        <begin position="646"/>
        <end position="667"/>
    </location>
</feature>
<evidence type="ECO:0000256" key="2">
    <source>
        <dbReference type="ARBA" id="ARBA00022448"/>
    </source>
</evidence>
<comment type="subcellular location">
    <subcellularLocation>
        <location evidence="1">Membrane</location>
        <topology evidence="1">Multi-pass membrane protein</topology>
    </subcellularLocation>
</comment>
<keyword evidence="7 9" id="KW-0472">Membrane</keyword>
<dbReference type="PROSITE" id="PS50893">
    <property type="entry name" value="ABC_TRANSPORTER_2"/>
    <property type="match status" value="1"/>
</dbReference>
<evidence type="ECO:0000259" key="10">
    <source>
        <dbReference type="PROSITE" id="PS50893"/>
    </source>
</evidence>
<evidence type="ECO:0000313" key="12">
    <source>
        <dbReference type="Proteomes" id="UP000009168"/>
    </source>
</evidence>
<gene>
    <name evidence="11" type="ORF">TTHERM_00713380</name>
</gene>
<organism evidence="11 12">
    <name type="scientific">Tetrahymena thermophila (strain SB210)</name>
    <dbReference type="NCBI Taxonomy" id="312017"/>
    <lineage>
        <taxon>Eukaryota</taxon>
        <taxon>Sar</taxon>
        <taxon>Alveolata</taxon>
        <taxon>Ciliophora</taxon>
        <taxon>Intramacronucleata</taxon>
        <taxon>Oligohymenophorea</taxon>
        <taxon>Hymenostomatida</taxon>
        <taxon>Tetrahymenina</taxon>
        <taxon>Tetrahymenidae</taxon>
        <taxon>Tetrahymena</taxon>
    </lineage>
</organism>
<dbReference type="InterPro" id="IPR043926">
    <property type="entry name" value="ABCG_dom"/>
</dbReference>
<dbReference type="InterPro" id="IPR013525">
    <property type="entry name" value="ABC2_TM"/>
</dbReference>
<feature type="transmembrane region" description="Helical" evidence="9">
    <location>
        <begin position="456"/>
        <end position="478"/>
    </location>
</feature>
<accession>Q24CW4</accession>
<feature type="compositionally biased region" description="Low complexity" evidence="8">
    <location>
        <begin position="1"/>
        <end position="16"/>
    </location>
</feature>
<keyword evidence="12" id="KW-1185">Reference proteome</keyword>
<dbReference type="InParanoid" id="Q24CW4"/>
<feature type="domain" description="ABC transporter" evidence="10">
    <location>
        <begin position="80"/>
        <end position="323"/>
    </location>
</feature>
<dbReference type="PANTHER" id="PTHR48041:SF139">
    <property type="entry name" value="PROTEIN SCARLET"/>
    <property type="match status" value="1"/>
</dbReference>
<dbReference type="AlphaFoldDB" id="Q24CW4"/>
<feature type="transmembrane region" description="Helical" evidence="9">
    <location>
        <begin position="506"/>
        <end position="526"/>
    </location>
</feature>
<dbReference type="GO" id="GO:0005524">
    <property type="term" value="F:ATP binding"/>
    <property type="evidence" value="ECO:0007669"/>
    <property type="project" value="UniProtKB-KW"/>
</dbReference>
<dbReference type="Pfam" id="PF01061">
    <property type="entry name" value="ABC2_membrane"/>
    <property type="match status" value="1"/>
</dbReference>
<dbReference type="STRING" id="312017.Q24CW4"/>
<dbReference type="CDD" id="cd03213">
    <property type="entry name" value="ABCG_EPDR"/>
    <property type="match status" value="1"/>
</dbReference>
<dbReference type="KEGG" id="tet:TTHERM_00713380"/>
<evidence type="ECO:0000256" key="5">
    <source>
        <dbReference type="ARBA" id="ARBA00022840"/>
    </source>
</evidence>
<keyword evidence="5" id="KW-0067">ATP-binding</keyword>
<name>Q24CW4_TETTS</name>
<evidence type="ECO:0000256" key="7">
    <source>
        <dbReference type="ARBA" id="ARBA00023136"/>
    </source>
</evidence>
<dbReference type="GeneID" id="7837470"/>
<dbReference type="SUPFAM" id="SSF52540">
    <property type="entry name" value="P-loop containing nucleoside triphosphate hydrolases"/>
    <property type="match status" value="1"/>
</dbReference>
<dbReference type="InterPro" id="IPR050352">
    <property type="entry name" value="ABCG_transporters"/>
</dbReference>
<dbReference type="GO" id="GO:0016020">
    <property type="term" value="C:membrane"/>
    <property type="evidence" value="ECO:0007669"/>
    <property type="project" value="UniProtKB-SubCell"/>
</dbReference>
<dbReference type="Pfam" id="PF00005">
    <property type="entry name" value="ABC_tran"/>
    <property type="match status" value="1"/>
</dbReference>
<dbReference type="SMART" id="SM00382">
    <property type="entry name" value="AAA"/>
    <property type="match status" value="1"/>
</dbReference>
<evidence type="ECO:0000256" key="4">
    <source>
        <dbReference type="ARBA" id="ARBA00022741"/>
    </source>
</evidence>
<keyword evidence="4" id="KW-0547">Nucleotide-binding</keyword>
<evidence type="ECO:0000256" key="8">
    <source>
        <dbReference type="SAM" id="MobiDB-lite"/>
    </source>
</evidence>
<sequence>MTDLQTIQINTANNQNEVDSLQNKNPRDSVNFEPKINPVHNLNANANGNGAQSSKAIEISNPIELTWKNLNIDAFVKKQVKTETGKKKTVTERRQILKNLSGTLKPGQFTAILGPSGCGKTTLLNFLSGRLVANNMEISGSLMLNSQEITDIDDYSNQIAYVMQDDILLATFTPTEAFKFSADLRLKNLSEQQKMERVMKLIKELGLTKCKDTKIGNAMIRGVSGGERKRTSIGVELLTNPAMLFLDEPTTGLDSSTALQVVELLQSLSHKGVNVVSTIHQPSSEIFDSFERLILICRGNIIYQGEAHKAVDYFTAIGHKCPDFSNPSDYFMKLMNEEGLLIELMQKGQLEIKDEEVNAQFEQRLELFVNSYKGSDQVKILEPTFNQSLQKNDDSFNVSIAKQFLLLLKRSFISQIRNPMDVLMKSVQMIIFAIATVIVFQPLGEGQSGIQNRSGALFFLATMNAFSSIQGSIATFSVERPLFLRERLNKSYSVGPYFWGKNLAEFPFHLLYPILTIVITYYSIGLNDESAKYFFILCAAMICTFFYGTSYGLLISVIIPKMEVAMALVPVLVIPFMVLGGFFVNTNNIPDYLKWIEYVSMFKYGFQAAALNEFDTVNFTCYDQTKNEPCDPLAQLGIKESMGANFGALIALGVGCRVIAYFMMHLISTPKRPKLNEKKQIKA</sequence>
<dbReference type="Proteomes" id="UP000009168">
    <property type="component" value="Unassembled WGS sequence"/>
</dbReference>
<dbReference type="Gene3D" id="3.40.50.300">
    <property type="entry name" value="P-loop containing nucleotide triphosphate hydrolases"/>
    <property type="match status" value="1"/>
</dbReference>
<dbReference type="OrthoDB" id="184675at2759"/>
<dbReference type="HOGENOM" id="CLU_000604_57_6_1"/>
<keyword evidence="2" id="KW-0813">Transport</keyword>
<feature type="transmembrane region" description="Helical" evidence="9">
    <location>
        <begin position="533"/>
        <end position="559"/>
    </location>
</feature>
<feature type="region of interest" description="Disordered" evidence="8">
    <location>
        <begin position="1"/>
        <end position="31"/>
    </location>
</feature>
<evidence type="ECO:0000256" key="3">
    <source>
        <dbReference type="ARBA" id="ARBA00022692"/>
    </source>
</evidence>
<dbReference type="RefSeq" id="XP_001025889.2">
    <property type="nucleotide sequence ID" value="XM_001025889.2"/>
</dbReference>
<reference evidence="12" key="1">
    <citation type="journal article" date="2006" name="PLoS Biol.">
        <title>Macronuclear genome sequence of the ciliate Tetrahymena thermophila, a model eukaryote.</title>
        <authorList>
            <person name="Eisen J.A."/>
            <person name="Coyne R.S."/>
            <person name="Wu M."/>
            <person name="Wu D."/>
            <person name="Thiagarajan M."/>
            <person name="Wortman J.R."/>
            <person name="Badger J.H."/>
            <person name="Ren Q."/>
            <person name="Amedeo P."/>
            <person name="Jones K.M."/>
            <person name="Tallon L.J."/>
            <person name="Delcher A.L."/>
            <person name="Salzberg S.L."/>
            <person name="Silva J.C."/>
            <person name="Haas B.J."/>
            <person name="Majoros W.H."/>
            <person name="Farzad M."/>
            <person name="Carlton J.M."/>
            <person name="Smith R.K. Jr."/>
            <person name="Garg J."/>
            <person name="Pearlman R.E."/>
            <person name="Karrer K.M."/>
            <person name="Sun L."/>
            <person name="Manning G."/>
            <person name="Elde N.C."/>
            <person name="Turkewitz A.P."/>
            <person name="Asai D.J."/>
            <person name="Wilkes D.E."/>
            <person name="Wang Y."/>
            <person name="Cai H."/>
            <person name="Collins K."/>
            <person name="Stewart B.A."/>
            <person name="Lee S.R."/>
            <person name="Wilamowska K."/>
            <person name="Weinberg Z."/>
            <person name="Ruzzo W.L."/>
            <person name="Wloga D."/>
            <person name="Gaertig J."/>
            <person name="Frankel J."/>
            <person name="Tsao C.-C."/>
            <person name="Gorovsky M.A."/>
            <person name="Keeling P.J."/>
            <person name="Waller R.F."/>
            <person name="Patron N.J."/>
            <person name="Cherry J.M."/>
            <person name="Stover N.A."/>
            <person name="Krieger C.J."/>
            <person name="del Toro C."/>
            <person name="Ryder H.F."/>
            <person name="Williamson S.C."/>
            <person name="Barbeau R.A."/>
            <person name="Hamilton E.P."/>
            <person name="Orias E."/>
        </authorList>
    </citation>
    <scope>NUCLEOTIDE SEQUENCE [LARGE SCALE GENOMIC DNA]</scope>
    <source>
        <strain evidence="12">SB210</strain>
    </source>
</reference>
<keyword evidence="6 9" id="KW-1133">Transmembrane helix</keyword>
<feature type="transmembrane region" description="Helical" evidence="9">
    <location>
        <begin position="565"/>
        <end position="584"/>
    </location>
</feature>
<proteinExistence type="predicted"/>
<dbReference type="PANTHER" id="PTHR48041">
    <property type="entry name" value="ABC TRANSPORTER G FAMILY MEMBER 28"/>
    <property type="match status" value="1"/>
</dbReference>
<evidence type="ECO:0000313" key="11">
    <source>
        <dbReference type="EMBL" id="EAS05644.2"/>
    </source>
</evidence>
<dbReference type="EMBL" id="GG662338">
    <property type="protein sequence ID" value="EAS05644.2"/>
    <property type="molecule type" value="Genomic_DNA"/>
</dbReference>
<dbReference type="InterPro" id="IPR003593">
    <property type="entry name" value="AAA+_ATPase"/>
</dbReference>
<evidence type="ECO:0000256" key="6">
    <source>
        <dbReference type="ARBA" id="ARBA00022989"/>
    </source>
</evidence>